<keyword evidence="2" id="KW-1133">Transmembrane helix</keyword>
<reference evidence="3 4" key="1">
    <citation type="journal article" date="2015" name="Genome Biol. Evol.">
        <title>Comparative Genomics of a Bacterivorous Green Alga Reveals Evolutionary Causalities and Consequences of Phago-Mixotrophic Mode of Nutrition.</title>
        <authorList>
            <person name="Burns J.A."/>
            <person name="Paasch A."/>
            <person name="Narechania A."/>
            <person name="Kim E."/>
        </authorList>
    </citation>
    <scope>NUCLEOTIDE SEQUENCE [LARGE SCALE GENOMIC DNA]</scope>
    <source>
        <strain evidence="3 4">PLY_AMNH</strain>
    </source>
</reference>
<sequence>MESPPGNDPSVEQSLSKTGFGDTPAQRVRKRAGGHERAWDELIEMWKSELYVYRTIKIVTMKDSKLAFVHKGVLVSLLIIVFFNMFLYHTYLVRESVVLDANVAVTSEDIEQTAPSDTWYCHTPNTDYNYSESMQYLDHICVDSLTLEEVYQIQRNAVMLSTQMNEAVYAQQCSTSVDDGDACNLEQTAYANMFMHLNYDRIISWRPYYAFTAETEVTLASNLATWVGS</sequence>
<dbReference type="EMBL" id="LGRX02001177">
    <property type="protein sequence ID" value="KAK3286703.1"/>
    <property type="molecule type" value="Genomic_DNA"/>
</dbReference>
<organism evidence="3 4">
    <name type="scientific">Cymbomonas tetramitiformis</name>
    <dbReference type="NCBI Taxonomy" id="36881"/>
    <lineage>
        <taxon>Eukaryota</taxon>
        <taxon>Viridiplantae</taxon>
        <taxon>Chlorophyta</taxon>
        <taxon>Pyramimonadophyceae</taxon>
        <taxon>Pyramimonadales</taxon>
        <taxon>Pyramimonadaceae</taxon>
        <taxon>Cymbomonas</taxon>
    </lineage>
</organism>
<proteinExistence type="predicted"/>
<name>A0AAE0GYW7_9CHLO</name>
<feature type="region of interest" description="Disordered" evidence="1">
    <location>
        <begin position="1"/>
        <end position="32"/>
    </location>
</feature>
<comment type="caution">
    <text evidence="3">The sequence shown here is derived from an EMBL/GenBank/DDBJ whole genome shotgun (WGS) entry which is preliminary data.</text>
</comment>
<feature type="transmembrane region" description="Helical" evidence="2">
    <location>
        <begin position="66"/>
        <end position="88"/>
    </location>
</feature>
<evidence type="ECO:0000256" key="2">
    <source>
        <dbReference type="SAM" id="Phobius"/>
    </source>
</evidence>
<evidence type="ECO:0000313" key="3">
    <source>
        <dbReference type="EMBL" id="KAK3286703.1"/>
    </source>
</evidence>
<accession>A0AAE0GYW7</accession>
<dbReference type="Proteomes" id="UP001190700">
    <property type="component" value="Unassembled WGS sequence"/>
</dbReference>
<keyword evidence="2" id="KW-0812">Transmembrane</keyword>
<evidence type="ECO:0000256" key="1">
    <source>
        <dbReference type="SAM" id="MobiDB-lite"/>
    </source>
</evidence>
<gene>
    <name evidence="3" type="ORF">CYMTET_5746</name>
</gene>
<keyword evidence="2" id="KW-0472">Membrane</keyword>
<protein>
    <submittedName>
        <fullName evidence="3">Uncharacterized protein</fullName>
    </submittedName>
</protein>
<dbReference type="AlphaFoldDB" id="A0AAE0GYW7"/>
<evidence type="ECO:0000313" key="4">
    <source>
        <dbReference type="Proteomes" id="UP001190700"/>
    </source>
</evidence>
<keyword evidence="4" id="KW-1185">Reference proteome</keyword>